<reference evidence="1" key="2">
    <citation type="journal article" date="2024" name="Plant">
        <title>Genomic evolution and insights into agronomic trait innovations of Sesamum species.</title>
        <authorList>
            <person name="Miao H."/>
            <person name="Wang L."/>
            <person name="Qu L."/>
            <person name="Liu H."/>
            <person name="Sun Y."/>
            <person name="Le M."/>
            <person name="Wang Q."/>
            <person name="Wei S."/>
            <person name="Zheng Y."/>
            <person name="Lin W."/>
            <person name="Duan Y."/>
            <person name="Cao H."/>
            <person name="Xiong S."/>
            <person name="Wang X."/>
            <person name="Wei L."/>
            <person name="Li C."/>
            <person name="Ma Q."/>
            <person name="Ju M."/>
            <person name="Zhao R."/>
            <person name="Li G."/>
            <person name="Mu C."/>
            <person name="Tian Q."/>
            <person name="Mei H."/>
            <person name="Zhang T."/>
            <person name="Gao T."/>
            <person name="Zhang H."/>
        </authorList>
    </citation>
    <scope>NUCLEOTIDE SEQUENCE</scope>
    <source>
        <strain evidence="1">KEN1</strain>
    </source>
</reference>
<accession>A0AAW2WUR0</accession>
<sequence length="200" mass="22974">MLWKRGKVKWLREGDKNTAFFRARANERRKRNSIKSLRRNSGALISESSVIQGAILRHFTQIFQSSCPDQSIMEEVVATFSQRVMREMNDTLLQPFSLKRLTVLLIRCTYPYKLPGAGCPCNVVYKLASKVIAKRIKPLLNNIISDSQSAFILGRLITDNVLVNYEPNYYLAHKRWGSVGHAAFKLDISKAYDKVEWVFS</sequence>
<dbReference type="EMBL" id="JACGWN010000007">
    <property type="protein sequence ID" value="KAL0444466.1"/>
    <property type="molecule type" value="Genomic_DNA"/>
</dbReference>
<organism evidence="1">
    <name type="scientific">Sesamum latifolium</name>
    <dbReference type="NCBI Taxonomy" id="2727402"/>
    <lineage>
        <taxon>Eukaryota</taxon>
        <taxon>Viridiplantae</taxon>
        <taxon>Streptophyta</taxon>
        <taxon>Embryophyta</taxon>
        <taxon>Tracheophyta</taxon>
        <taxon>Spermatophyta</taxon>
        <taxon>Magnoliopsida</taxon>
        <taxon>eudicotyledons</taxon>
        <taxon>Gunneridae</taxon>
        <taxon>Pentapetalae</taxon>
        <taxon>asterids</taxon>
        <taxon>lamiids</taxon>
        <taxon>Lamiales</taxon>
        <taxon>Pedaliaceae</taxon>
        <taxon>Sesamum</taxon>
    </lineage>
</organism>
<comment type="caution">
    <text evidence="1">The sequence shown here is derived from an EMBL/GenBank/DDBJ whole genome shotgun (WGS) entry which is preliminary data.</text>
</comment>
<evidence type="ECO:0000313" key="1">
    <source>
        <dbReference type="EMBL" id="KAL0444466.1"/>
    </source>
</evidence>
<gene>
    <name evidence="1" type="ORF">Slati_2169300</name>
</gene>
<reference evidence="1" key="1">
    <citation type="submission" date="2020-06" db="EMBL/GenBank/DDBJ databases">
        <authorList>
            <person name="Li T."/>
            <person name="Hu X."/>
            <person name="Zhang T."/>
            <person name="Song X."/>
            <person name="Zhang H."/>
            <person name="Dai N."/>
            <person name="Sheng W."/>
            <person name="Hou X."/>
            <person name="Wei L."/>
        </authorList>
    </citation>
    <scope>NUCLEOTIDE SEQUENCE</scope>
    <source>
        <strain evidence="1">KEN1</strain>
        <tissue evidence="1">Leaf</tissue>
    </source>
</reference>
<protein>
    <recommendedName>
        <fullName evidence="2">Reverse transcriptase</fullName>
    </recommendedName>
</protein>
<name>A0AAW2WUR0_9LAMI</name>
<proteinExistence type="predicted"/>
<dbReference type="AlphaFoldDB" id="A0AAW2WUR0"/>
<evidence type="ECO:0008006" key="2">
    <source>
        <dbReference type="Google" id="ProtNLM"/>
    </source>
</evidence>